<sequence>MRTWSEVLKLQVPSQGSPEKKTSAAVDGQYALSVVQQDRSSPTDDAGMSENVEDQMFRSVEGQAASDEEEEKWTGDQQYQLAEVKKLLARLPCCSNGYVSRRNLCDDTVIKLGHISKECHKNTIVEIVKQLSVLTEELEMKGKEVKTLDTNMEKVNGLVIYLLGRVAEDWLASKASCCYKFRKGTTCCSILSVPTAVLKLIHIMRQVVNRKIQFFKFSDTLCTLDKTKGSLLGELQQKVEETELLKMELQMLEAERVKLSLVEEKLLDVLQLLQQLRDL</sequence>
<name>A0ABQ7TJW2_PHRPL</name>
<dbReference type="EMBL" id="JAIPUX010000439">
    <property type="protein sequence ID" value="KAH0630090.1"/>
    <property type="molecule type" value="Genomic_DNA"/>
</dbReference>
<protein>
    <submittedName>
        <fullName evidence="2">Uncharacterized protein</fullName>
    </submittedName>
</protein>
<keyword evidence="3" id="KW-1185">Reference proteome</keyword>
<dbReference type="Pfam" id="PF15799">
    <property type="entry name" value="CCD48"/>
    <property type="match status" value="2"/>
</dbReference>
<dbReference type="Proteomes" id="UP000826234">
    <property type="component" value="Unassembled WGS sequence"/>
</dbReference>
<evidence type="ECO:0000313" key="3">
    <source>
        <dbReference type="Proteomes" id="UP000826234"/>
    </source>
</evidence>
<feature type="non-terminal residue" evidence="2">
    <location>
        <position position="279"/>
    </location>
</feature>
<accession>A0ABQ7TJW2</accession>
<feature type="region of interest" description="Disordered" evidence="1">
    <location>
        <begin position="1"/>
        <end position="25"/>
    </location>
</feature>
<proteinExistence type="predicted"/>
<evidence type="ECO:0000256" key="1">
    <source>
        <dbReference type="SAM" id="MobiDB-lite"/>
    </source>
</evidence>
<organism evidence="2 3">
    <name type="scientific">Phrynosoma platyrhinos</name>
    <name type="common">Desert horned lizard</name>
    <dbReference type="NCBI Taxonomy" id="52577"/>
    <lineage>
        <taxon>Eukaryota</taxon>
        <taxon>Metazoa</taxon>
        <taxon>Chordata</taxon>
        <taxon>Craniata</taxon>
        <taxon>Vertebrata</taxon>
        <taxon>Euteleostomi</taxon>
        <taxon>Lepidosauria</taxon>
        <taxon>Squamata</taxon>
        <taxon>Bifurcata</taxon>
        <taxon>Unidentata</taxon>
        <taxon>Episquamata</taxon>
        <taxon>Toxicofera</taxon>
        <taxon>Iguania</taxon>
        <taxon>Phrynosomatidae</taxon>
        <taxon>Phrynosomatinae</taxon>
        <taxon>Phrynosoma</taxon>
    </lineage>
</organism>
<gene>
    <name evidence="2" type="ORF">JD844_012708</name>
</gene>
<dbReference type="InterPro" id="IPR031601">
    <property type="entry name" value="CCD48"/>
</dbReference>
<comment type="caution">
    <text evidence="2">The sequence shown here is derived from an EMBL/GenBank/DDBJ whole genome shotgun (WGS) entry which is preliminary data.</text>
</comment>
<reference evidence="2 3" key="1">
    <citation type="journal article" date="2022" name="Gigascience">
        <title>A chromosome-level genome assembly and annotation of the desert horned lizard, Phrynosoma platyrhinos, provides insight into chromosomal rearrangements among reptiles.</title>
        <authorList>
            <person name="Koochekian N."/>
            <person name="Ascanio A."/>
            <person name="Farleigh K."/>
            <person name="Card D.C."/>
            <person name="Schield D.R."/>
            <person name="Castoe T.A."/>
            <person name="Jezkova T."/>
        </authorList>
    </citation>
    <scope>NUCLEOTIDE SEQUENCE [LARGE SCALE GENOMIC DNA]</scope>
    <source>
        <strain evidence="2">NK-2021</strain>
    </source>
</reference>
<evidence type="ECO:0000313" key="2">
    <source>
        <dbReference type="EMBL" id="KAH0630090.1"/>
    </source>
</evidence>